<evidence type="ECO:0000256" key="1">
    <source>
        <dbReference type="SAM" id="Phobius"/>
    </source>
</evidence>
<proteinExistence type="predicted"/>
<keyword evidence="1" id="KW-0472">Membrane</keyword>
<name>A0A0E9X664_ANGAN</name>
<organism evidence="2">
    <name type="scientific">Anguilla anguilla</name>
    <name type="common">European freshwater eel</name>
    <name type="synonym">Muraena anguilla</name>
    <dbReference type="NCBI Taxonomy" id="7936"/>
    <lineage>
        <taxon>Eukaryota</taxon>
        <taxon>Metazoa</taxon>
        <taxon>Chordata</taxon>
        <taxon>Craniata</taxon>
        <taxon>Vertebrata</taxon>
        <taxon>Euteleostomi</taxon>
        <taxon>Actinopterygii</taxon>
        <taxon>Neopterygii</taxon>
        <taxon>Teleostei</taxon>
        <taxon>Anguilliformes</taxon>
        <taxon>Anguillidae</taxon>
        <taxon>Anguilla</taxon>
    </lineage>
</organism>
<feature type="transmembrane region" description="Helical" evidence="1">
    <location>
        <begin position="17"/>
        <end position="37"/>
    </location>
</feature>
<accession>A0A0E9X664</accession>
<keyword evidence="1" id="KW-0812">Transmembrane</keyword>
<sequence>MIAAVLREGINLCRAPFFPLLLFLYPSIHPSICLPTYMSVCRLWYQVMSVLMTTVIICVFPHLPFTVNERTNYASLVPFASVNLGSNGQPSVISLKELEV</sequence>
<dbReference type="EMBL" id="GBXM01010641">
    <property type="protein sequence ID" value="JAH97936.1"/>
    <property type="molecule type" value="Transcribed_RNA"/>
</dbReference>
<keyword evidence="1" id="KW-1133">Transmembrane helix</keyword>
<evidence type="ECO:0000313" key="2">
    <source>
        <dbReference type="EMBL" id="JAH97936.1"/>
    </source>
</evidence>
<reference evidence="2" key="1">
    <citation type="submission" date="2014-11" db="EMBL/GenBank/DDBJ databases">
        <authorList>
            <person name="Amaro Gonzalez C."/>
        </authorList>
    </citation>
    <scope>NUCLEOTIDE SEQUENCE</scope>
</reference>
<dbReference type="AlphaFoldDB" id="A0A0E9X664"/>
<feature type="transmembrane region" description="Helical" evidence="1">
    <location>
        <begin position="43"/>
        <end position="63"/>
    </location>
</feature>
<reference evidence="2" key="2">
    <citation type="journal article" date="2015" name="Fish Shellfish Immunol.">
        <title>Early steps in the European eel (Anguilla anguilla)-Vibrio vulnificus interaction in the gills: Role of the RtxA13 toxin.</title>
        <authorList>
            <person name="Callol A."/>
            <person name="Pajuelo D."/>
            <person name="Ebbesson L."/>
            <person name="Teles M."/>
            <person name="MacKenzie S."/>
            <person name="Amaro C."/>
        </authorList>
    </citation>
    <scope>NUCLEOTIDE SEQUENCE</scope>
</reference>
<protein>
    <submittedName>
        <fullName evidence="2">Uncharacterized protein</fullName>
    </submittedName>
</protein>